<accession>A0A9N7TZM1</accession>
<keyword evidence="2" id="KW-1185">Reference proteome</keyword>
<dbReference type="Proteomes" id="UP001153269">
    <property type="component" value="Unassembled WGS sequence"/>
</dbReference>
<organism evidence="1 2">
    <name type="scientific">Pleuronectes platessa</name>
    <name type="common">European plaice</name>
    <dbReference type="NCBI Taxonomy" id="8262"/>
    <lineage>
        <taxon>Eukaryota</taxon>
        <taxon>Metazoa</taxon>
        <taxon>Chordata</taxon>
        <taxon>Craniata</taxon>
        <taxon>Vertebrata</taxon>
        <taxon>Euteleostomi</taxon>
        <taxon>Actinopterygii</taxon>
        <taxon>Neopterygii</taxon>
        <taxon>Teleostei</taxon>
        <taxon>Neoteleostei</taxon>
        <taxon>Acanthomorphata</taxon>
        <taxon>Carangaria</taxon>
        <taxon>Pleuronectiformes</taxon>
        <taxon>Pleuronectoidei</taxon>
        <taxon>Pleuronectidae</taxon>
        <taxon>Pleuronectes</taxon>
    </lineage>
</organism>
<sequence>MEAAASDASQSLGGCVLSRRSIDLGGAVESPESSSFWGTGFCSTEWEFKGEYMWHQPGADILPAVPLAAPAPSVICMNICKPKLQLWRELLSIACGSELDYRNKITTICSLSTMQGYNLKDYSPMKPAPASVMQSDISHLRPDGLVPERKPPDLLQVSEGVCQLLVGGSRTGGGGSRTGGGVRLVGGGSRTVLGGVGLVVERESYWLWGGVGLVSRTGGGEAVGLVEGGSQTGGEEGVGLVCGRESTGGGGVVLWWGAVGLVEGGVRLVVRRSRTGGGLGVGLVVGTQLDWWRGESDWL</sequence>
<name>A0A9N7TZM1_PLEPL</name>
<dbReference type="AlphaFoldDB" id="A0A9N7TZM1"/>
<evidence type="ECO:0000313" key="2">
    <source>
        <dbReference type="Proteomes" id="UP001153269"/>
    </source>
</evidence>
<proteinExistence type="predicted"/>
<evidence type="ECO:0000313" key="1">
    <source>
        <dbReference type="EMBL" id="CAB1420568.1"/>
    </source>
</evidence>
<dbReference type="EMBL" id="CADEAL010000464">
    <property type="protein sequence ID" value="CAB1420568.1"/>
    <property type="molecule type" value="Genomic_DNA"/>
</dbReference>
<comment type="caution">
    <text evidence="1">The sequence shown here is derived from an EMBL/GenBank/DDBJ whole genome shotgun (WGS) entry which is preliminary data.</text>
</comment>
<protein>
    <submittedName>
        <fullName evidence="1">Uncharacterized protein</fullName>
    </submittedName>
</protein>
<gene>
    <name evidence="1" type="ORF">PLEPLA_LOCUS8443</name>
</gene>
<reference evidence="1" key="1">
    <citation type="submission" date="2020-03" db="EMBL/GenBank/DDBJ databases">
        <authorList>
            <person name="Weist P."/>
        </authorList>
    </citation>
    <scope>NUCLEOTIDE SEQUENCE</scope>
</reference>